<name>A0AAV4R9C1_CAEEX</name>
<feature type="region of interest" description="Disordered" evidence="1">
    <location>
        <begin position="302"/>
        <end position="371"/>
    </location>
</feature>
<accession>A0AAV4R9C1</accession>
<evidence type="ECO:0000256" key="1">
    <source>
        <dbReference type="SAM" id="MobiDB-lite"/>
    </source>
</evidence>
<organism evidence="2 3">
    <name type="scientific">Caerostris extrusa</name>
    <name type="common">Bark spider</name>
    <name type="synonym">Caerostris bankana</name>
    <dbReference type="NCBI Taxonomy" id="172846"/>
    <lineage>
        <taxon>Eukaryota</taxon>
        <taxon>Metazoa</taxon>
        <taxon>Ecdysozoa</taxon>
        <taxon>Arthropoda</taxon>
        <taxon>Chelicerata</taxon>
        <taxon>Arachnida</taxon>
        <taxon>Araneae</taxon>
        <taxon>Araneomorphae</taxon>
        <taxon>Entelegynae</taxon>
        <taxon>Araneoidea</taxon>
        <taxon>Araneidae</taxon>
        <taxon>Caerostris</taxon>
    </lineage>
</organism>
<keyword evidence="3" id="KW-1185">Reference proteome</keyword>
<dbReference type="EMBL" id="BPLR01007526">
    <property type="protein sequence ID" value="GIY17596.1"/>
    <property type="molecule type" value="Genomic_DNA"/>
</dbReference>
<feature type="compositionally biased region" description="Polar residues" evidence="1">
    <location>
        <begin position="350"/>
        <end position="363"/>
    </location>
</feature>
<comment type="caution">
    <text evidence="2">The sequence shown here is derived from an EMBL/GenBank/DDBJ whole genome shotgun (WGS) entry which is preliminary data.</text>
</comment>
<proteinExistence type="predicted"/>
<evidence type="ECO:0000313" key="2">
    <source>
        <dbReference type="EMBL" id="GIY17596.1"/>
    </source>
</evidence>
<feature type="compositionally biased region" description="Basic and acidic residues" evidence="1">
    <location>
        <begin position="306"/>
        <end position="327"/>
    </location>
</feature>
<dbReference type="AlphaFoldDB" id="A0AAV4R9C1"/>
<dbReference type="Proteomes" id="UP001054945">
    <property type="component" value="Unassembled WGS sequence"/>
</dbReference>
<reference evidence="2 3" key="1">
    <citation type="submission" date="2021-06" db="EMBL/GenBank/DDBJ databases">
        <title>Caerostris extrusa draft genome.</title>
        <authorList>
            <person name="Kono N."/>
            <person name="Arakawa K."/>
        </authorList>
    </citation>
    <scope>NUCLEOTIDE SEQUENCE [LARGE SCALE GENOMIC DNA]</scope>
</reference>
<protein>
    <submittedName>
        <fullName evidence="2">Uncharacterized protein</fullName>
    </submittedName>
</protein>
<gene>
    <name evidence="2" type="ORF">CEXT_778151</name>
</gene>
<sequence>MRFICCLRKSQICLRSGRDRKSPSDAPGQGCPTGSVNFFNNHLGSALLLWEIIIRAPGCMSLGNHVTTEIEHNLKTQRGSVQCTFLFAHLISHFGINFGAHQFLLPRNPIEANAFSIPPRLEPKNTLRSEVKGIPYPAVNPNGQVKISSRSSHGPLVQCREVPLTQPVDVDRPPFPSALALWMHFSDTSSAFNSSLTIRLTTLEWVLSNELTTFNVPSERLRLTVKVRSIVHSEGDRIGIDAAVHPDELDLRAAVGGHLRRLLHLRDRHAQSAALLLRGILRVPVLREPAVPAVRVHLPAARARHRPDAAEAHPHRGAQDEDGRREGSQGGPTSIPEHFRHHLLPRGPRSTASPRTTGATARCSSGSGPSPSAWARWCTTALSSAPSSRSLPLRPATASCWASTRCCR</sequence>
<evidence type="ECO:0000313" key="3">
    <source>
        <dbReference type="Proteomes" id="UP001054945"/>
    </source>
</evidence>